<dbReference type="GO" id="GO:0003865">
    <property type="term" value="F:3-oxo-5-alpha-steroid 4-dehydrogenase activity"/>
    <property type="evidence" value="ECO:0007669"/>
    <property type="project" value="InterPro"/>
</dbReference>
<feature type="domain" description="3-oxo-5-alpha-steroid 4-dehydrogenase C-terminal" evidence="6">
    <location>
        <begin position="103"/>
        <end position="249"/>
    </location>
</feature>
<evidence type="ECO:0000259" key="6">
    <source>
        <dbReference type="Pfam" id="PF02544"/>
    </source>
</evidence>
<reference evidence="7" key="1">
    <citation type="submission" date="2018-05" db="EMBL/GenBank/DDBJ databases">
        <authorList>
            <person name="Lanie J.A."/>
            <person name="Ng W.-L."/>
            <person name="Kazmierczak K.M."/>
            <person name="Andrzejewski T.M."/>
            <person name="Davidsen T.M."/>
            <person name="Wayne K.J."/>
            <person name="Tettelin H."/>
            <person name="Glass J.I."/>
            <person name="Rusch D."/>
            <person name="Podicherti R."/>
            <person name="Tsui H.-C.T."/>
            <person name="Winkler M.E."/>
        </authorList>
    </citation>
    <scope>NUCLEOTIDE SEQUENCE</scope>
</reference>
<keyword evidence="2 5" id="KW-0812">Transmembrane</keyword>
<feature type="transmembrane region" description="Helical" evidence="5">
    <location>
        <begin position="104"/>
        <end position="125"/>
    </location>
</feature>
<evidence type="ECO:0000256" key="1">
    <source>
        <dbReference type="ARBA" id="ARBA00004141"/>
    </source>
</evidence>
<feature type="transmembrane region" description="Helical" evidence="5">
    <location>
        <begin position="137"/>
        <end position="154"/>
    </location>
</feature>
<protein>
    <recommendedName>
        <fullName evidence="6">3-oxo-5-alpha-steroid 4-dehydrogenase C-terminal domain-containing protein</fullName>
    </recommendedName>
</protein>
<dbReference type="PANTHER" id="PTHR10556:SF35">
    <property type="entry name" value="3-OXO-5-ALPHA-STEROID 4-DEHYDROGENASE FAMILY PROTEIN"/>
    <property type="match status" value="1"/>
</dbReference>
<dbReference type="AlphaFoldDB" id="A0A381QWJ0"/>
<evidence type="ECO:0000256" key="2">
    <source>
        <dbReference type="ARBA" id="ARBA00022692"/>
    </source>
</evidence>
<dbReference type="PIRSF" id="PIRSF015596">
    <property type="entry name" value="5_alpha-SR2"/>
    <property type="match status" value="1"/>
</dbReference>
<dbReference type="InterPro" id="IPR001104">
    <property type="entry name" value="3-oxo-5_a-steroid_4-DH_C"/>
</dbReference>
<organism evidence="7">
    <name type="scientific">marine metagenome</name>
    <dbReference type="NCBI Taxonomy" id="408172"/>
    <lineage>
        <taxon>unclassified sequences</taxon>
        <taxon>metagenomes</taxon>
        <taxon>ecological metagenomes</taxon>
    </lineage>
</organism>
<dbReference type="Pfam" id="PF02544">
    <property type="entry name" value="Steroid_dh"/>
    <property type="match status" value="1"/>
</dbReference>
<feature type="transmembrane region" description="Helical" evidence="5">
    <location>
        <begin position="6"/>
        <end position="27"/>
    </location>
</feature>
<evidence type="ECO:0000256" key="5">
    <source>
        <dbReference type="SAM" id="Phobius"/>
    </source>
</evidence>
<dbReference type="GO" id="GO:0016020">
    <property type="term" value="C:membrane"/>
    <property type="evidence" value="ECO:0007669"/>
    <property type="project" value="UniProtKB-SubCell"/>
</dbReference>
<feature type="transmembrane region" description="Helical" evidence="5">
    <location>
        <begin position="47"/>
        <end position="67"/>
    </location>
</feature>
<dbReference type="EMBL" id="UINC01001483">
    <property type="protein sequence ID" value="SUZ81913.1"/>
    <property type="molecule type" value="Genomic_DNA"/>
</dbReference>
<dbReference type="PANTHER" id="PTHR10556">
    <property type="entry name" value="3-OXO-5-ALPHA-STEROID 4-DEHYDROGENASE"/>
    <property type="match status" value="1"/>
</dbReference>
<gene>
    <name evidence="7" type="ORF">METZ01_LOCUS34767</name>
</gene>
<evidence type="ECO:0000256" key="3">
    <source>
        <dbReference type="ARBA" id="ARBA00022989"/>
    </source>
</evidence>
<keyword evidence="3 5" id="KW-1133">Transmembrane helix</keyword>
<dbReference type="PROSITE" id="PS50244">
    <property type="entry name" value="S5A_REDUCTASE"/>
    <property type="match status" value="1"/>
</dbReference>
<dbReference type="Gene3D" id="1.20.120.1630">
    <property type="match status" value="1"/>
</dbReference>
<feature type="transmembrane region" description="Helical" evidence="5">
    <location>
        <begin position="196"/>
        <end position="216"/>
    </location>
</feature>
<sequence>MIGFNNFNYIWIAIAIVTFLTLISFNIKAPYGRHSNNKWGAMISNKWGWFLMELPAFILMPALSLSGPSPKDNLTFLLIILWLIHYGFRTLMFPFKLKTNKKEIPIFVVFCGLFFNSINGFLNGYYLGFLSQENNHILTLNVIVGIGVFFLGMFINRTSDTKLISLRESHDDYLIPNGGLFNYISCPNYFGEILEWLGFMLIAWNLPAATFFIWTISNLIPRSLSHHEWYQGKFKNYPKNRKAIIPFVW</sequence>
<name>A0A381QWJ0_9ZZZZ</name>
<dbReference type="InterPro" id="IPR039357">
    <property type="entry name" value="SRD5A/TECR"/>
</dbReference>
<keyword evidence="4 5" id="KW-0472">Membrane</keyword>
<evidence type="ECO:0000313" key="7">
    <source>
        <dbReference type="EMBL" id="SUZ81913.1"/>
    </source>
</evidence>
<dbReference type="InterPro" id="IPR016636">
    <property type="entry name" value="3-oxo-5-alpha-steroid_4-DH"/>
</dbReference>
<dbReference type="FunFam" id="1.20.120.1630:FF:000014">
    <property type="entry name" value="Steroid 5-alpha reductase, putative"/>
    <property type="match status" value="1"/>
</dbReference>
<comment type="subcellular location">
    <subcellularLocation>
        <location evidence="1">Membrane</location>
        <topology evidence="1">Multi-pass membrane protein</topology>
    </subcellularLocation>
</comment>
<proteinExistence type="predicted"/>
<accession>A0A381QWJ0</accession>
<dbReference type="GO" id="GO:0008202">
    <property type="term" value="P:steroid metabolic process"/>
    <property type="evidence" value="ECO:0007669"/>
    <property type="project" value="InterPro"/>
</dbReference>
<feature type="transmembrane region" description="Helical" evidence="5">
    <location>
        <begin position="73"/>
        <end position="92"/>
    </location>
</feature>
<evidence type="ECO:0000256" key="4">
    <source>
        <dbReference type="ARBA" id="ARBA00023136"/>
    </source>
</evidence>